<name>A0A1H9HLL2_9HYPH</name>
<proteinExistence type="predicted"/>
<evidence type="ECO:0000256" key="1">
    <source>
        <dbReference type="ARBA" id="ARBA00023027"/>
    </source>
</evidence>
<dbReference type="Gene3D" id="3.40.50.720">
    <property type="entry name" value="NAD(P)-binding Rossmann-like Domain"/>
    <property type="match status" value="1"/>
</dbReference>
<dbReference type="Pfam" id="PF01370">
    <property type="entry name" value="Epimerase"/>
    <property type="match status" value="1"/>
</dbReference>
<reference evidence="4 5" key="1">
    <citation type="submission" date="2016-10" db="EMBL/GenBank/DDBJ databases">
        <authorList>
            <person name="de Groot N.N."/>
        </authorList>
    </citation>
    <scope>NUCLEOTIDE SEQUENCE [LARGE SCALE GENOMIC DNA]</scope>
    <source>
        <strain evidence="4 5">A52C2</strain>
    </source>
</reference>
<protein>
    <submittedName>
        <fullName evidence="4">Nucleoside-diphosphate-sugar epimerase</fullName>
    </submittedName>
</protein>
<evidence type="ECO:0000256" key="2">
    <source>
        <dbReference type="SAM" id="MobiDB-lite"/>
    </source>
</evidence>
<feature type="region of interest" description="Disordered" evidence="2">
    <location>
        <begin position="287"/>
        <end position="315"/>
    </location>
</feature>
<dbReference type="Proteomes" id="UP000199647">
    <property type="component" value="Unassembled WGS sequence"/>
</dbReference>
<evidence type="ECO:0000313" key="4">
    <source>
        <dbReference type="EMBL" id="SEQ63213.1"/>
    </source>
</evidence>
<dbReference type="PANTHER" id="PTHR43574">
    <property type="entry name" value="EPIMERASE-RELATED"/>
    <property type="match status" value="1"/>
</dbReference>
<evidence type="ECO:0000259" key="3">
    <source>
        <dbReference type="Pfam" id="PF01370"/>
    </source>
</evidence>
<gene>
    <name evidence="4" type="ORF">SAMN05216548_10680</name>
</gene>
<dbReference type="STRING" id="1855383.SAMN05216548_10680"/>
<dbReference type="SUPFAM" id="SSF51735">
    <property type="entry name" value="NAD(P)-binding Rossmann-fold domains"/>
    <property type="match status" value="1"/>
</dbReference>
<dbReference type="InterPro" id="IPR001509">
    <property type="entry name" value="Epimerase_deHydtase"/>
</dbReference>
<dbReference type="RefSeq" id="WP_238858255.1">
    <property type="nucleotide sequence ID" value="NZ_FOFG01000006.1"/>
</dbReference>
<dbReference type="EMBL" id="FOFG01000006">
    <property type="protein sequence ID" value="SEQ63213.1"/>
    <property type="molecule type" value="Genomic_DNA"/>
</dbReference>
<dbReference type="CDD" id="cd05266">
    <property type="entry name" value="SDR_a4"/>
    <property type="match status" value="1"/>
</dbReference>
<keyword evidence="5" id="KW-1185">Reference proteome</keyword>
<accession>A0A1H9HLL2</accession>
<feature type="domain" description="NAD-dependent epimerase/dehydratase" evidence="3">
    <location>
        <begin position="97"/>
        <end position="170"/>
    </location>
</feature>
<dbReference type="AlphaFoldDB" id="A0A1H9HLL2"/>
<keyword evidence="1" id="KW-0520">NAD</keyword>
<evidence type="ECO:0000313" key="5">
    <source>
        <dbReference type="Proteomes" id="UP000199647"/>
    </source>
</evidence>
<organism evidence="4 5">
    <name type="scientific">Faunimonas pinastri</name>
    <dbReference type="NCBI Taxonomy" id="1855383"/>
    <lineage>
        <taxon>Bacteria</taxon>
        <taxon>Pseudomonadati</taxon>
        <taxon>Pseudomonadota</taxon>
        <taxon>Alphaproteobacteria</taxon>
        <taxon>Hyphomicrobiales</taxon>
        <taxon>Afifellaceae</taxon>
        <taxon>Faunimonas</taxon>
    </lineage>
</organism>
<dbReference type="InterPro" id="IPR036291">
    <property type="entry name" value="NAD(P)-bd_dom_sf"/>
</dbReference>
<sequence length="315" mass="34015">MEDRDGTRLFLFGAGYSARAVAKRMRPELGAITGTTRETSHATGLRSEGIRPLVYDGKGRSEAVSNALAEADLVLISIAPGETGDPVLNHFRQDLAAARPRAVVYLSTVGVYGDHGGDWVDEATPCRPVSDRSRQRVSAEAGWELFALETGIHVAIIRLAGIYGPGRGPFEKVRSGKARRIVKPDQLFNRIHADDIAAITEAAFVRGAEGIFNASDDEPAPPQDVIGHAAALLGVEPPEAIAFEEAEMSPMARSFYGENKRVRNQKIKDVLGVDLAYPTYREGLAAILQEEQPSRNGTETSDDAQEMESTGINSM</sequence>